<evidence type="ECO:0000313" key="3">
    <source>
        <dbReference type="Proteomes" id="UP000015105"/>
    </source>
</evidence>
<reference evidence="2" key="4">
    <citation type="submission" date="2019-03" db="UniProtKB">
        <authorList>
            <consortium name="EnsemblPlants"/>
        </authorList>
    </citation>
    <scope>IDENTIFICATION</scope>
</reference>
<reference evidence="3" key="1">
    <citation type="journal article" date="2014" name="Science">
        <title>Ancient hybridizations among the ancestral genomes of bread wheat.</title>
        <authorList>
            <consortium name="International Wheat Genome Sequencing Consortium,"/>
            <person name="Marcussen T."/>
            <person name="Sandve S.R."/>
            <person name="Heier L."/>
            <person name="Spannagl M."/>
            <person name="Pfeifer M."/>
            <person name="Jakobsen K.S."/>
            <person name="Wulff B.B."/>
            <person name="Steuernagel B."/>
            <person name="Mayer K.F."/>
            <person name="Olsen O.A."/>
        </authorList>
    </citation>
    <scope>NUCLEOTIDE SEQUENCE [LARGE SCALE GENOMIC DNA]</scope>
    <source>
        <strain evidence="3">cv. AL8/78</strain>
    </source>
</reference>
<evidence type="ECO:0000313" key="2">
    <source>
        <dbReference type="EnsemblPlants" id="AET3Gv20123800.14"/>
    </source>
</evidence>
<reference evidence="2" key="3">
    <citation type="journal article" date="2017" name="Nature">
        <title>Genome sequence of the progenitor of the wheat D genome Aegilops tauschii.</title>
        <authorList>
            <person name="Luo M.C."/>
            <person name="Gu Y.Q."/>
            <person name="Puiu D."/>
            <person name="Wang H."/>
            <person name="Twardziok S.O."/>
            <person name="Deal K.R."/>
            <person name="Huo N."/>
            <person name="Zhu T."/>
            <person name="Wang L."/>
            <person name="Wang Y."/>
            <person name="McGuire P.E."/>
            <person name="Liu S."/>
            <person name="Long H."/>
            <person name="Ramasamy R.K."/>
            <person name="Rodriguez J.C."/>
            <person name="Van S.L."/>
            <person name="Yuan L."/>
            <person name="Wang Z."/>
            <person name="Xia Z."/>
            <person name="Xiao L."/>
            <person name="Anderson O.D."/>
            <person name="Ouyang S."/>
            <person name="Liang Y."/>
            <person name="Zimin A.V."/>
            <person name="Pertea G."/>
            <person name="Qi P."/>
            <person name="Bennetzen J.L."/>
            <person name="Dai X."/>
            <person name="Dawson M.W."/>
            <person name="Muller H.G."/>
            <person name="Kugler K."/>
            <person name="Rivarola-Duarte L."/>
            <person name="Spannagl M."/>
            <person name="Mayer K.F.X."/>
            <person name="Lu F.H."/>
            <person name="Bevan M.W."/>
            <person name="Leroy P."/>
            <person name="Li P."/>
            <person name="You F.M."/>
            <person name="Sun Q."/>
            <person name="Liu Z."/>
            <person name="Lyons E."/>
            <person name="Wicker T."/>
            <person name="Salzberg S.L."/>
            <person name="Devos K.M."/>
            <person name="Dvorak J."/>
        </authorList>
    </citation>
    <scope>NUCLEOTIDE SEQUENCE [LARGE SCALE GENOMIC DNA]</scope>
    <source>
        <strain evidence="2">cv. AL8/78</strain>
    </source>
</reference>
<dbReference type="EnsemblPlants" id="AET3Gv20123800.14">
    <property type="protein sequence ID" value="AET3Gv20123800.14"/>
    <property type="gene ID" value="AET3Gv20123800"/>
</dbReference>
<feature type="region of interest" description="Disordered" evidence="1">
    <location>
        <begin position="1"/>
        <end position="29"/>
    </location>
</feature>
<dbReference type="Proteomes" id="UP000015105">
    <property type="component" value="Chromosome 3D"/>
</dbReference>
<reference evidence="3" key="2">
    <citation type="journal article" date="2017" name="Nat. Plants">
        <title>The Aegilops tauschii genome reveals multiple impacts of transposons.</title>
        <authorList>
            <person name="Zhao G."/>
            <person name="Zou C."/>
            <person name="Li K."/>
            <person name="Wang K."/>
            <person name="Li T."/>
            <person name="Gao L."/>
            <person name="Zhang X."/>
            <person name="Wang H."/>
            <person name="Yang Z."/>
            <person name="Liu X."/>
            <person name="Jiang W."/>
            <person name="Mao L."/>
            <person name="Kong X."/>
            <person name="Jiao Y."/>
            <person name="Jia J."/>
        </authorList>
    </citation>
    <scope>NUCLEOTIDE SEQUENCE [LARGE SCALE GENOMIC DNA]</scope>
    <source>
        <strain evidence="3">cv. AL8/78</strain>
    </source>
</reference>
<sequence length="165" mass="18125">MKSSTGTKSAHSESTGALELPTEASRAARPEERHVGYLAYSSGFTSSTRGERALATMAGLGTGAGAPVVKVYHEKSMILPDVSRVLACLYEKNIEFETVKDSYKDILRLQVLAVLVFVEYPDCRSISFLSFCKLISYQLLFFFSASAVNEECSGSILRRTHIPTR</sequence>
<protein>
    <submittedName>
        <fullName evidence="2">Uncharacterized protein</fullName>
    </submittedName>
</protein>
<feature type="compositionally biased region" description="Polar residues" evidence="1">
    <location>
        <begin position="1"/>
        <end position="15"/>
    </location>
</feature>
<proteinExistence type="predicted"/>
<dbReference type="AlphaFoldDB" id="A0A453DW57"/>
<accession>A0A453DW57</accession>
<organism evidence="2 3">
    <name type="scientific">Aegilops tauschii subsp. strangulata</name>
    <name type="common">Goatgrass</name>
    <dbReference type="NCBI Taxonomy" id="200361"/>
    <lineage>
        <taxon>Eukaryota</taxon>
        <taxon>Viridiplantae</taxon>
        <taxon>Streptophyta</taxon>
        <taxon>Embryophyta</taxon>
        <taxon>Tracheophyta</taxon>
        <taxon>Spermatophyta</taxon>
        <taxon>Magnoliopsida</taxon>
        <taxon>Liliopsida</taxon>
        <taxon>Poales</taxon>
        <taxon>Poaceae</taxon>
        <taxon>BOP clade</taxon>
        <taxon>Pooideae</taxon>
        <taxon>Triticodae</taxon>
        <taxon>Triticeae</taxon>
        <taxon>Triticinae</taxon>
        <taxon>Aegilops</taxon>
    </lineage>
</organism>
<keyword evidence="3" id="KW-1185">Reference proteome</keyword>
<name>A0A453DW57_AEGTS</name>
<evidence type="ECO:0000256" key="1">
    <source>
        <dbReference type="SAM" id="MobiDB-lite"/>
    </source>
</evidence>
<reference evidence="2" key="5">
    <citation type="journal article" date="2021" name="G3 (Bethesda)">
        <title>Aegilops tauschii genome assembly Aet v5.0 features greater sequence contiguity and improved annotation.</title>
        <authorList>
            <person name="Wang L."/>
            <person name="Zhu T."/>
            <person name="Rodriguez J.C."/>
            <person name="Deal K.R."/>
            <person name="Dubcovsky J."/>
            <person name="McGuire P.E."/>
            <person name="Lux T."/>
            <person name="Spannagl M."/>
            <person name="Mayer K.F.X."/>
            <person name="Baldrich P."/>
            <person name="Meyers B.C."/>
            <person name="Huo N."/>
            <person name="Gu Y.Q."/>
            <person name="Zhou H."/>
            <person name="Devos K.M."/>
            <person name="Bennetzen J.L."/>
            <person name="Unver T."/>
            <person name="Budak H."/>
            <person name="Gulick P.J."/>
            <person name="Galiba G."/>
            <person name="Kalapos B."/>
            <person name="Nelson D.R."/>
            <person name="Li P."/>
            <person name="You F.M."/>
            <person name="Luo M.C."/>
            <person name="Dvorak J."/>
        </authorList>
    </citation>
    <scope>NUCLEOTIDE SEQUENCE [LARGE SCALE GENOMIC DNA]</scope>
    <source>
        <strain evidence="2">cv. AL8/78</strain>
    </source>
</reference>
<dbReference type="Gramene" id="AET3Gv20123800.14">
    <property type="protein sequence ID" value="AET3Gv20123800.14"/>
    <property type="gene ID" value="AET3Gv20123800"/>
</dbReference>